<protein>
    <recommendedName>
        <fullName evidence="3">Nucleotide-diphospho-sugar transferase domain-containing protein</fullName>
    </recommendedName>
</protein>
<comment type="caution">
    <text evidence="1">The sequence shown here is derived from an EMBL/GenBank/DDBJ whole genome shotgun (WGS) entry which is preliminary data.</text>
</comment>
<proteinExistence type="predicted"/>
<evidence type="ECO:0000313" key="1">
    <source>
        <dbReference type="EMBL" id="OGE38781.1"/>
    </source>
</evidence>
<dbReference type="EMBL" id="MFDE01000012">
    <property type="protein sequence ID" value="OGE38781.1"/>
    <property type="molecule type" value="Genomic_DNA"/>
</dbReference>
<organism evidence="1 2">
    <name type="scientific">Candidatus Daviesbacteria bacterium RIFCSPHIGHO2_12_FULL_37_11</name>
    <dbReference type="NCBI Taxonomy" id="1797777"/>
    <lineage>
        <taxon>Bacteria</taxon>
        <taxon>Candidatus Daviesiibacteriota</taxon>
    </lineage>
</organism>
<sequence>MATKSIIYYTDNRLDQQINLLVQKQLLNCRLPIVNCSLKPMDFGKNIIFDRDPPGPTTMFKQILTALKASSSEFVFFCEHDVLYHTSHFEFTPPSRDTFYYNVNVWRWDFSNDKVITYDHFRSVSGICVSREKAIEHYEKRLKFIFENGWDEIVGRNPKWARTIGYEPGKLKKNGGFSEDAIDEWKSKYPNIDIRHRRTITPMKMTFASFVHKPTGWQESTLDKLPGWDIKELLKLT</sequence>
<evidence type="ECO:0008006" key="3">
    <source>
        <dbReference type="Google" id="ProtNLM"/>
    </source>
</evidence>
<dbReference type="AlphaFoldDB" id="A0A1F5KDV4"/>
<gene>
    <name evidence="1" type="ORF">A3F00_00675</name>
</gene>
<name>A0A1F5KDV4_9BACT</name>
<dbReference type="Proteomes" id="UP000176527">
    <property type="component" value="Unassembled WGS sequence"/>
</dbReference>
<accession>A0A1F5KDV4</accession>
<reference evidence="1 2" key="1">
    <citation type="journal article" date="2016" name="Nat. Commun.">
        <title>Thousands of microbial genomes shed light on interconnected biogeochemical processes in an aquifer system.</title>
        <authorList>
            <person name="Anantharaman K."/>
            <person name="Brown C.T."/>
            <person name="Hug L.A."/>
            <person name="Sharon I."/>
            <person name="Castelle C.J."/>
            <person name="Probst A.J."/>
            <person name="Thomas B.C."/>
            <person name="Singh A."/>
            <person name="Wilkins M.J."/>
            <person name="Karaoz U."/>
            <person name="Brodie E.L."/>
            <person name="Williams K.H."/>
            <person name="Hubbard S.S."/>
            <person name="Banfield J.F."/>
        </authorList>
    </citation>
    <scope>NUCLEOTIDE SEQUENCE [LARGE SCALE GENOMIC DNA]</scope>
</reference>
<evidence type="ECO:0000313" key="2">
    <source>
        <dbReference type="Proteomes" id="UP000176527"/>
    </source>
</evidence>